<name>A0A2M8ELP2_UNCKA</name>
<gene>
    <name evidence="1" type="ORF">CO058_02130</name>
</gene>
<comment type="caution">
    <text evidence="1">The sequence shown here is derived from an EMBL/GenBank/DDBJ whole genome shotgun (WGS) entry which is preliminary data.</text>
</comment>
<protein>
    <submittedName>
        <fullName evidence="1">Phosphohydrolase</fullName>
    </submittedName>
</protein>
<reference evidence="2" key="1">
    <citation type="submission" date="2017-09" db="EMBL/GenBank/DDBJ databases">
        <title>Depth-based differentiation of microbial function through sediment-hosted aquifers and enrichment of novel symbionts in the deep terrestrial subsurface.</title>
        <authorList>
            <person name="Probst A.J."/>
            <person name="Ladd B."/>
            <person name="Jarett J.K."/>
            <person name="Geller-Mcgrath D.E."/>
            <person name="Sieber C.M.K."/>
            <person name="Emerson J.B."/>
            <person name="Anantharaman K."/>
            <person name="Thomas B.C."/>
            <person name="Malmstrom R."/>
            <person name="Stieglmeier M."/>
            <person name="Klingl A."/>
            <person name="Woyke T."/>
            <person name="Ryan C.M."/>
            <person name="Banfield J.F."/>
        </authorList>
    </citation>
    <scope>NUCLEOTIDE SEQUENCE [LARGE SCALE GENOMIC DNA]</scope>
</reference>
<dbReference type="SUPFAM" id="SSF109604">
    <property type="entry name" value="HD-domain/PDEase-like"/>
    <property type="match status" value="1"/>
</dbReference>
<keyword evidence="1" id="KW-0378">Hydrolase</keyword>
<sequence length="194" mass="22102">MTKDQAIELLHKNMQNQNLRRHCYAVGFAMKGIYEYLDSISRTPAESVEDWQVLGILHDSDYEITKEDWTRHTILLLEWLKEFGMSETDPIYLAVMSHNNKVTGLREPVTDMEWALECCDELTGFIVACALVKGGKLSEVTLETVKKKWPQKAFAAGVIREQTEQCQEKLGVSLDGFISIVLKSMQENCDKLGL</sequence>
<organism evidence="1 2">
    <name type="scientific">candidate division WWE3 bacterium CG_4_9_14_0_2_um_filter_35_11</name>
    <dbReference type="NCBI Taxonomy" id="1975077"/>
    <lineage>
        <taxon>Bacteria</taxon>
        <taxon>Katanobacteria</taxon>
    </lineage>
</organism>
<dbReference type="PANTHER" id="PTHR38659:SF1">
    <property type="entry name" value="METAL DEPENDENT PHOSPHOHYDROLASE"/>
    <property type="match status" value="1"/>
</dbReference>
<dbReference type="EMBL" id="PFSJ01000018">
    <property type="protein sequence ID" value="PJC23648.1"/>
    <property type="molecule type" value="Genomic_DNA"/>
</dbReference>
<dbReference type="PANTHER" id="PTHR38659">
    <property type="entry name" value="METAL-DEPENDENT PHOSPHOHYDROLASE"/>
    <property type="match status" value="1"/>
</dbReference>
<evidence type="ECO:0000313" key="1">
    <source>
        <dbReference type="EMBL" id="PJC23648.1"/>
    </source>
</evidence>
<proteinExistence type="predicted"/>
<evidence type="ECO:0000313" key="2">
    <source>
        <dbReference type="Proteomes" id="UP000229756"/>
    </source>
</evidence>
<dbReference type="Proteomes" id="UP000229756">
    <property type="component" value="Unassembled WGS sequence"/>
</dbReference>
<dbReference type="AlphaFoldDB" id="A0A2M8ELP2"/>
<accession>A0A2M8ELP2</accession>
<dbReference type="GO" id="GO:0016787">
    <property type="term" value="F:hydrolase activity"/>
    <property type="evidence" value="ECO:0007669"/>
    <property type="project" value="UniProtKB-KW"/>
</dbReference>